<dbReference type="PROSITE" id="PS50208">
    <property type="entry name" value="CASPASE_P20"/>
    <property type="match status" value="1"/>
</dbReference>
<evidence type="ECO:0000256" key="2">
    <source>
        <dbReference type="ARBA" id="ARBA00022670"/>
    </source>
</evidence>
<dbReference type="PROSITE" id="PS01122">
    <property type="entry name" value="CASPASE_CYS"/>
    <property type="match status" value="1"/>
</dbReference>
<evidence type="ECO:0000256" key="3">
    <source>
        <dbReference type="ARBA" id="ARBA00022703"/>
    </source>
</evidence>
<dbReference type="PANTHER" id="PTHR47901:SF8">
    <property type="entry name" value="CASPASE-3"/>
    <property type="match status" value="1"/>
</dbReference>
<dbReference type="InterPro" id="IPR002138">
    <property type="entry name" value="Pept_C14_p10"/>
</dbReference>
<keyword evidence="2" id="KW-0645">Protease</keyword>
<dbReference type="Pfam" id="PF00656">
    <property type="entry name" value="Peptidase_C14"/>
    <property type="match status" value="1"/>
</dbReference>
<gene>
    <name evidence="9" type="ORF">PYX00_010252</name>
</gene>
<dbReference type="GO" id="GO:0006508">
    <property type="term" value="P:proteolysis"/>
    <property type="evidence" value="ECO:0007669"/>
    <property type="project" value="UniProtKB-KW"/>
</dbReference>
<feature type="compositionally biased region" description="Polar residues" evidence="6">
    <location>
        <begin position="35"/>
        <end position="52"/>
    </location>
</feature>
<dbReference type="EMBL" id="JARGDH010000005">
    <property type="protein sequence ID" value="KAL0268225.1"/>
    <property type="molecule type" value="Genomic_DNA"/>
</dbReference>
<feature type="region of interest" description="Disordered" evidence="6">
    <location>
        <begin position="388"/>
        <end position="416"/>
    </location>
</feature>
<dbReference type="InterPro" id="IPR001309">
    <property type="entry name" value="Pept_C14_p20"/>
</dbReference>
<dbReference type="SMART" id="SM00115">
    <property type="entry name" value="CASc"/>
    <property type="match status" value="1"/>
</dbReference>
<dbReference type="GO" id="GO:0004197">
    <property type="term" value="F:cysteine-type endopeptidase activity"/>
    <property type="evidence" value="ECO:0007669"/>
    <property type="project" value="InterPro"/>
</dbReference>
<comment type="similarity">
    <text evidence="1 5">Belongs to the peptidase C14A family.</text>
</comment>
<dbReference type="InterPro" id="IPR015917">
    <property type="entry name" value="Pept_C14A"/>
</dbReference>
<keyword evidence="3" id="KW-0053">Apoptosis</keyword>
<feature type="domain" description="Caspase family p20" evidence="8">
    <location>
        <begin position="113"/>
        <end position="245"/>
    </location>
</feature>
<evidence type="ECO:0000256" key="6">
    <source>
        <dbReference type="SAM" id="MobiDB-lite"/>
    </source>
</evidence>
<dbReference type="PRINTS" id="PR00376">
    <property type="entry name" value="IL1BCENZYME"/>
</dbReference>
<protein>
    <recommendedName>
        <fullName evidence="10">Caspase-3</fullName>
    </recommendedName>
</protein>
<keyword evidence="4" id="KW-0378">Hydrolase</keyword>
<reference evidence="9" key="1">
    <citation type="journal article" date="2024" name="Gigascience">
        <title>Chromosome-level genome of the poultry shaft louse Menopon gallinae provides insight into the host-switching and adaptive evolution of parasitic lice.</title>
        <authorList>
            <person name="Xu Y."/>
            <person name="Ma L."/>
            <person name="Liu S."/>
            <person name="Liang Y."/>
            <person name="Liu Q."/>
            <person name="He Z."/>
            <person name="Tian L."/>
            <person name="Duan Y."/>
            <person name="Cai W."/>
            <person name="Li H."/>
            <person name="Song F."/>
        </authorList>
    </citation>
    <scope>NUCLEOTIDE SEQUENCE</scope>
    <source>
        <strain evidence="9">Cailab_2023a</strain>
    </source>
</reference>
<comment type="caution">
    <text evidence="9">The sequence shown here is derived from an EMBL/GenBank/DDBJ whole genome shotgun (WGS) entry which is preliminary data.</text>
</comment>
<dbReference type="InterPro" id="IPR033139">
    <property type="entry name" value="Caspase_cys_AS"/>
</dbReference>
<dbReference type="InterPro" id="IPR029030">
    <property type="entry name" value="Caspase-like_dom_sf"/>
</dbReference>
<dbReference type="InterPro" id="IPR002398">
    <property type="entry name" value="Pept_C14"/>
</dbReference>
<evidence type="ECO:0000259" key="8">
    <source>
        <dbReference type="PROSITE" id="PS50208"/>
    </source>
</evidence>
<name>A0AAW2HEU0_9NEOP</name>
<dbReference type="AlphaFoldDB" id="A0AAW2HEU0"/>
<evidence type="ECO:0000259" key="7">
    <source>
        <dbReference type="PROSITE" id="PS50207"/>
    </source>
</evidence>
<dbReference type="GO" id="GO:0006915">
    <property type="term" value="P:apoptotic process"/>
    <property type="evidence" value="ECO:0007669"/>
    <property type="project" value="UniProtKB-KW"/>
</dbReference>
<dbReference type="PANTHER" id="PTHR47901">
    <property type="entry name" value="CASPASE RECRUITMENT DOMAIN-CONTAINING PROTEIN 18"/>
    <property type="match status" value="1"/>
</dbReference>
<dbReference type="SUPFAM" id="SSF52129">
    <property type="entry name" value="Caspase-like"/>
    <property type="match status" value="1"/>
</dbReference>
<evidence type="ECO:0000256" key="1">
    <source>
        <dbReference type="ARBA" id="ARBA00010134"/>
    </source>
</evidence>
<feature type="region of interest" description="Disordered" evidence="6">
    <location>
        <begin position="1"/>
        <end position="52"/>
    </location>
</feature>
<dbReference type="CDD" id="cd00032">
    <property type="entry name" value="CASc"/>
    <property type="match status" value="1"/>
</dbReference>
<evidence type="ECO:0000313" key="9">
    <source>
        <dbReference type="EMBL" id="KAL0268225.1"/>
    </source>
</evidence>
<evidence type="ECO:0008006" key="10">
    <source>
        <dbReference type="Google" id="ProtNLM"/>
    </source>
</evidence>
<evidence type="ECO:0000256" key="4">
    <source>
        <dbReference type="ARBA" id="ARBA00022801"/>
    </source>
</evidence>
<feature type="compositionally biased region" description="Basic and acidic residues" evidence="6">
    <location>
        <begin position="18"/>
        <end position="34"/>
    </location>
</feature>
<organism evidence="9">
    <name type="scientific">Menopon gallinae</name>
    <name type="common">poultry shaft louse</name>
    <dbReference type="NCBI Taxonomy" id="328185"/>
    <lineage>
        <taxon>Eukaryota</taxon>
        <taxon>Metazoa</taxon>
        <taxon>Ecdysozoa</taxon>
        <taxon>Arthropoda</taxon>
        <taxon>Hexapoda</taxon>
        <taxon>Insecta</taxon>
        <taxon>Pterygota</taxon>
        <taxon>Neoptera</taxon>
        <taxon>Paraneoptera</taxon>
        <taxon>Psocodea</taxon>
        <taxon>Troctomorpha</taxon>
        <taxon>Phthiraptera</taxon>
        <taxon>Amblycera</taxon>
        <taxon>Menoponidae</taxon>
        <taxon>Menopon</taxon>
    </lineage>
</organism>
<proteinExistence type="inferred from homology"/>
<sequence length="429" mass="48109">MNVYGGQGSSPVLPLKNSSERDSNVGDLSMDSRRSNNTIVQASPSLGQSKKNNGAEPCKFSDYFMPYSHLMNSSNTCKDDLINIRAERQLPVNVVPAKSWKSGSLHYKMNSYPRGCALIINNIEFEDSDSFPYRSGAENDQKRLKEMLEQLYFTVEEHKNKTRMEMDKIVRDFSNKEELEKVDCAVIVFMSHGAEGASEEDTEIIGVDGIGYKTKEIVDRFANKNCKALIHKPKIFIFQACRGALKDEGVYISDISLPHDPRTEFDGRKIEGRTTGYRIRSTSDVFIAYAVPPGRPANRDIYNGTWFIQAIIDVFSQYACKHDLEDMLKMVDNKIKNVDNLVTKNFQAVATTTIGWSKKLYFNPGLKLTDSSGEASLGGTGVHHDCEDNCHGGARQQEQQWPKDEDDGEDGGRDCSRRGCLSVQKCTVI</sequence>
<accession>A0AAW2HEU0</accession>
<dbReference type="InterPro" id="IPR011600">
    <property type="entry name" value="Pept_C14_caspase"/>
</dbReference>
<dbReference type="Gene3D" id="3.40.50.1460">
    <property type="match status" value="1"/>
</dbReference>
<dbReference type="PROSITE" id="PS50207">
    <property type="entry name" value="CASPASE_P10"/>
    <property type="match status" value="1"/>
</dbReference>
<evidence type="ECO:0000256" key="5">
    <source>
        <dbReference type="RuleBase" id="RU003971"/>
    </source>
</evidence>
<feature type="domain" description="Caspase family p10" evidence="7">
    <location>
        <begin position="275"/>
        <end position="364"/>
    </location>
</feature>